<evidence type="ECO:0000256" key="3">
    <source>
        <dbReference type="ARBA" id="ARBA00022598"/>
    </source>
</evidence>
<organism evidence="12 13">
    <name type="scientific">Rubinisphaera brasiliensis (strain ATCC 49424 / DSM 5305 / JCM 21570 / IAM 15109 / NBRC 103401 / IFAM 1448)</name>
    <name type="common">Planctomyces brasiliensis</name>
    <dbReference type="NCBI Taxonomy" id="756272"/>
    <lineage>
        <taxon>Bacteria</taxon>
        <taxon>Pseudomonadati</taxon>
        <taxon>Planctomycetota</taxon>
        <taxon>Planctomycetia</taxon>
        <taxon>Planctomycetales</taxon>
        <taxon>Planctomycetaceae</taxon>
        <taxon>Rubinisphaera</taxon>
    </lineage>
</organism>
<dbReference type="SUPFAM" id="SSF52374">
    <property type="entry name" value="Nucleotidylyl transferase"/>
    <property type="match status" value="1"/>
</dbReference>
<dbReference type="HOGENOM" id="CLU_013528_0_1_0"/>
<evidence type="ECO:0000256" key="8">
    <source>
        <dbReference type="ARBA" id="ARBA00022917"/>
    </source>
</evidence>
<keyword evidence="9 10" id="KW-0030">Aminoacyl-tRNA synthetase</keyword>
<keyword evidence="4 10" id="KW-0479">Metal-binding</keyword>
<dbReference type="HAMAP" id="MF_00041">
    <property type="entry name" value="Cys_tRNA_synth"/>
    <property type="match status" value="1"/>
</dbReference>
<evidence type="ECO:0000313" key="13">
    <source>
        <dbReference type="Proteomes" id="UP000006860"/>
    </source>
</evidence>
<evidence type="ECO:0000313" key="12">
    <source>
        <dbReference type="EMBL" id="ADY57978.1"/>
    </source>
</evidence>
<evidence type="ECO:0000256" key="6">
    <source>
        <dbReference type="ARBA" id="ARBA00022833"/>
    </source>
</evidence>
<dbReference type="AlphaFoldDB" id="F0SQK3"/>
<feature type="binding site" evidence="10">
    <location>
        <position position="309"/>
    </location>
    <ligand>
        <name>ATP</name>
        <dbReference type="ChEBI" id="CHEBI:30616"/>
    </ligand>
</feature>
<dbReference type="PANTHER" id="PTHR10890">
    <property type="entry name" value="CYSTEINYL-TRNA SYNTHETASE"/>
    <property type="match status" value="1"/>
</dbReference>
<keyword evidence="8 10" id="KW-0648">Protein biosynthesis</keyword>
<comment type="catalytic activity">
    <reaction evidence="10">
        <text>tRNA(Cys) + L-cysteine + ATP = L-cysteinyl-tRNA(Cys) + AMP + diphosphate</text>
        <dbReference type="Rhea" id="RHEA:17773"/>
        <dbReference type="Rhea" id="RHEA-COMP:9661"/>
        <dbReference type="Rhea" id="RHEA-COMP:9679"/>
        <dbReference type="ChEBI" id="CHEBI:30616"/>
        <dbReference type="ChEBI" id="CHEBI:33019"/>
        <dbReference type="ChEBI" id="CHEBI:35235"/>
        <dbReference type="ChEBI" id="CHEBI:78442"/>
        <dbReference type="ChEBI" id="CHEBI:78517"/>
        <dbReference type="ChEBI" id="CHEBI:456215"/>
        <dbReference type="EC" id="6.1.1.16"/>
    </reaction>
</comment>
<feature type="short sequence motif" description="'HIGH' region" evidence="10">
    <location>
        <begin position="31"/>
        <end position="41"/>
    </location>
</feature>
<feature type="binding site" evidence="10">
    <location>
        <position position="29"/>
    </location>
    <ligand>
        <name>Zn(2+)</name>
        <dbReference type="ChEBI" id="CHEBI:29105"/>
    </ligand>
</feature>
<evidence type="ECO:0000256" key="7">
    <source>
        <dbReference type="ARBA" id="ARBA00022840"/>
    </source>
</evidence>
<dbReference type="GO" id="GO:0004817">
    <property type="term" value="F:cysteine-tRNA ligase activity"/>
    <property type="evidence" value="ECO:0007669"/>
    <property type="project" value="UniProtKB-UniRule"/>
</dbReference>
<dbReference type="Pfam" id="PF01406">
    <property type="entry name" value="tRNA-synt_1e"/>
    <property type="match status" value="1"/>
</dbReference>
<dbReference type="NCBIfam" id="TIGR00435">
    <property type="entry name" value="cysS"/>
    <property type="match status" value="1"/>
</dbReference>
<dbReference type="PANTHER" id="PTHR10890:SF3">
    <property type="entry name" value="CYSTEINE--TRNA LIGASE, CYTOPLASMIC"/>
    <property type="match status" value="1"/>
</dbReference>
<dbReference type="OrthoDB" id="9815130at2"/>
<gene>
    <name evidence="10" type="primary">cysS</name>
    <name evidence="12" type="ordered locus">Plabr_0350</name>
</gene>
<dbReference type="InterPro" id="IPR024909">
    <property type="entry name" value="Cys-tRNA/MSH_ligase"/>
</dbReference>
<dbReference type="GO" id="GO:0005524">
    <property type="term" value="F:ATP binding"/>
    <property type="evidence" value="ECO:0007669"/>
    <property type="project" value="UniProtKB-UniRule"/>
</dbReference>
<dbReference type="EC" id="6.1.1.16" evidence="10"/>
<sequence length="505" mass="56354">MAIQFYNTLNNRLEEFQPLEPGTVRMYSCGPTVYDFAHIGNFRSFLFADLIRRFLEVMGNEVIHVMNITDVGHMTDDHLADGGGEDKMEAAAKRLKEDKKSGKVPEGAIENPDDPYQVAEYFTQAFLEDARKLGMKIAFEYPERIPHATKHIPEMQQMIEQLIAKDHAYVGPDGAVYYSVESFPEYGSLSGNTLDQLREGSGGRVQEADQVNKRHPADFLLWKPDQSHVMKWDSPWGKGYPGWHIECSVMARLLLGRDTIDIHTGGEDLIFPHHECEIAQSRGASGEGSFARFWMHARFLMVEGEKMSKSKGNFYTVRDVLSGKVTGRDVHPAVLRYELLKSHYRSNMNFTEKGLKDSAGAVRKLNEFNQQLQAKTGGKVAEIDNSHPVLAEFLAALSDDLNIAGALGVLFPWMHNNNDAPEEALAVLQTINRILDVAPMEHEQAEESGGAAEGGLDIEALCRGIDEARASKDWGKADELRNQLQDAGYEVRNSPEGTVATKQLA</sequence>
<accession>F0SQK3</accession>
<keyword evidence="5 10" id="KW-0547">Nucleotide-binding</keyword>
<comment type="cofactor">
    <cofactor evidence="10">
        <name>Zn(2+)</name>
        <dbReference type="ChEBI" id="CHEBI:29105"/>
    </cofactor>
    <text evidence="10">Binds 1 zinc ion per subunit.</text>
</comment>
<feature type="short sequence motif" description="'KMSKS' region" evidence="10">
    <location>
        <begin position="306"/>
        <end position="310"/>
    </location>
</feature>
<dbReference type="eggNOG" id="COG0215">
    <property type="taxonomic scope" value="Bacteria"/>
</dbReference>
<keyword evidence="7 10" id="KW-0067">ATP-binding</keyword>
<dbReference type="GO" id="GO:0006423">
    <property type="term" value="P:cysteinyl-tRNA aminoacylation"/>
    <property type="evidence" value="ECO:0007669"/>
    <property type="project" value="UniProtKB-UniRule"/>
</dbReference>
<dbReference type="GO" id="GO:0005829">
    <property type="term" value="C:cytosol"/>
    <property type="evidence" value="ECO:0007669"/>
    <property type="project" value="TreeGrafter"/>
</dbReference>
<comment type="subcellular location">
    <subcellularLocation>
        <location evidence="10">Cytoplasm</location>
    </subcellularLocation>
</comment>
<dbReference type="PRINTS" id="PR00983">
    <property type="entry name" value="TRNASYNTHCYS"/>
</dbReference>
<dbReference type="EMBL" id="CP002546">
    <property type="protein sequence ID" value="ADY57978.1"/>
    <property type="molecule type" value="Genomic_DNA"/>
</dbReference>
<feature type="binding site" evidence="10">
    <location>
        <position position="273"/>
    </location>
    <ligand>
        <name>Zn(2+)</name>
        <dbReference type="ChEBI" id="CHEBI:29105"/>
    </ligand>
</feature>
<dbReference type="RefSeq" id="WP_013626722.1">
    <property type="nucleotide sequence ID" value="NC_015174.1"/>
</dbReference>
<dbReference type="STRING" id="756272.Plabr_0350"/>
<dbReference type="SUPFAM" id="SSF47323">
    <property type="entry name" value="Anticodon-binding domain of a subclass of class I aminoacyl-tRNA synthetases"/>
    <property type="match status" value="1"/>
</dbReference>
<keyword evidence="13" id="KW-1185">Reference proteome</keyword>
<evidence type="ECO:0000256" key="9">
    <source>
        <dbReference type="ARBA" id="ARBA00023146"/>
    </source>
</evidence>
<reference evidence="13" key="1">
    <citation type="submission" date="2011-02" db="EMBL/GenBank/DDBJ databases">
        <title>The complete genome of Planctomyces brasiliensis DSM 5305.</title>
        <authorList>
            <person name="Lucas S."/>
            <person name="Copeland A."/>
            <person name="Lapidus A."/>
            <person name="Bruce D."/>
            <person name="Goodwin L."/>
            <person name="Pitluck S."/>
            <person name="Kyrpides N."/>
            <person name="Mavromatis K."/>
            <person name="Pagani I."/>
            <person name="Ivanova N."/>
            <person name="Ovchinnikova G."/>
            <person name="Lu M."/>
            <person name="Detter J.C."/>
            <person name="Han C."/>
            <person name="Land M."/>
            <person name="Hauser L."/>
            <person name="Markowitz V."/>
            <person name="Cheng J.-F."/>
            <person name="Hugenholtz P."/>
            <person name="Woyke T."/>
            <person name="Wu D."/>
            <person name="Tindall B."/>
            <person name="Pomrenke H.G."/>
            <person name="Brambilla E."/>
            <person name="Klenk H.-P."/>
            <person name="Eisen J.A."/>
        </authorList>
    </citation>
    <scope>NUCLEOTIDE SEQUENCE [LARGE SCALE GENOMIC DNA]</scope>
    <source>
        <strain evidence="13">ATCC 49424 / DSM 5305 / JCM 21570 / NBRC 103401 / IFAM 1448</strain>
    </source>
</reference>
<protein>
    <recommendedName>
        <fullName evidence="10">Cysteine--tRNA ligase</fullName>
        <ecNumber evidence="10">6.1.1.16</ecNumber>
    </recommendedName>
    <alternativeName>
        <fullName evidence="10">Cysteinyl-tRNA synthetase</fullName>
        <shortName evidence="10">CysRS</shortName>
    </alternativeName>
</protein>
<dbReference type="CDD" id="cd00672">
    <property type="entry name" value="CysRS_core"/>
    <property type="match status" value="1"/>
</dbReference>
<dbReference type="KEGG" id="pbs:Plabr_0350"/>
<evidence type="ECO:0000256" key="4">
    <source>
        <dbReference type="ARBA" id="ARBA00022723"/>
    </source>
</evidence>
<dbReference type="Gene3D" id="1.20.120.1910">
    <property type="entry name" value="Cysteine-tRNA ligase, C-terminal anti-codon recognition domain"/>
    <property type="match status" value="1"/>
</dbReference>
<feature type="binding site" evidence="10">
    <location>
        <position position="247"/>
    </location>
    <ligand>
        <name>Zn(2+)</name>
        <dbReference type="ChEBI" id="CHEBI:29105"/>
    </ligand>
</feature>
<keyword evidence="10" id="KW-0963">Cytoplasm</keyword>
<dbReference type="GO" id="GO:0008270">
    <property type="term" value="F:zinc ion binding"/>
    <property type="evidence" value="ECO:0007669"/>
    <property type="project" value="UniProtKB-UniRule"/>
</dbReference>
<comment type="subunit">
    <text evidence="2 10">Monomer.</text>
</comment>
<evidence type="ECO:0000256" key="10">
    <source>
        <dbReference type="HAMAP-Rule" id="MF_00041"/>
    </source>
</evidence>
<evidence type="ECO:0000256" key="5">
    <source>
        <dbReference type="ARBA" id="ARBA00022741"/>
    </source>
</evidence>
<evidence type="ECO:0000256" key="1">
    <source>
        <dbReference type="ARBA" id="ARBA00005594"/>
    </source>
</evidence>
<dbReference type="InterPro" id="IPR015803">
    <property type="entry name" value="Cys-tRNA-ligase"/>
</dbReference>
<keyword evidence="6 10" id="KW-0862">Zinc</keyword>
<comment type="similarity">
    <text evidence="1 10">Belongs to the class-I aminoacyl-tRNA synthetase family.</text>
</comment>
<dbReference type="InterPro" id="IPR032678">
    <property type="entry name" value="tRNA-synt_1_cat_dom"/>
</dbReference>
<evidence type="ECO:0000256" key="2">
    <source>
        <dbReference type="ARBA" id="ARBA00011245"/>
    </source>
</evidence>
<feature type="binding site" evidence="10">
    <location>
        <position position="277"/>
    </location>
    <ligand>
        <name>Zn(2+)</name>
        <dbReference type="ChEBI" id="CHEBI:29105"/>
    </ligand>
</feature>
<feature type="domain" description="tRNA synthetases class I catalytic" evidence="11">
    <location>
        <begin position="16"/>
        <end position="358"/>
    </location>
</feature>
<dbReference type="Proteomes" id="UP000006860">
    <property type="component" value="Chromosome"/>
</dbReference>
<proteinExistence type="inferred from homology"/>
<evidence type="ECO:0000259" key="11">
    <source>
        <dbReference type="Pfam" id="PF01406"/>
    </source>
</evidence>
<dbReference type="InterPro" id="IPR009080">
    <property type="entry name" value="tRNAsynth_Ia_anticodon-bd"/>
</dbReference>
<keyword evidence="3 10" id="KW-0436">Ligase</keyword>
<dbReference type="Gene3D" id="3.40.50.620">
    <property type="entry name" value="HUPs"/>
    <property type="match status" value="1"/>
</dbReference>
<dbReference type="InterPro" id="IPR014729">
    <property type="entry name" value="Rossmann-like_a/b/a_fold"/>
</dbReference>
<name>F0SQK3_RUBBR</name>